<protein>
    <submittedName>
        <fullName evidence="1">Uncharacterized protein</fullName>
    </submittedName>
</protein>
<name>A0A9N7TKH1_PLEPL</name>
<evidence type="ECO:0000313" key="2">
    <source>
        <dbReference type="Proteomes" id="UP001153269"/>
    </source>
</evidence>
<dbReference type="EMBL" id="CADEAL010000119">
    <property type="protein sequence ID" value="CAB1414712.1"/>
    <property type="molecule type" value="Genomic_DNA"/>
</dbReference>
<proteinExistence type="predicted"/>
<comment type="caution">
    <text evidence="1">The sequence shown here is derived from an EMBL/GenBank/DDBJ whole genome shotgun (WGS) entry which is preliminary data.</text>
</comment>
<dbReference type="AlphaFoldDB" id="A0A9N7TKH1"/>
<dbReference type="Proteomes" id="UP001153269">
    <property type="component" value="Unassembled WGS sequence"/>
</dbReference>
<accession>A0A9N7TKH1</accession>
<reference evidence="1" key="1">
    <citation type="submission" date="2020-03" db="EMBL/GenBank/DDBJ databases">
        <authorList>
            <person name="Weist P."/>
        </authorList>
    </citation>
    <scope>NUCLEOTIDE SEQUENCE</scope>
</reference>
<sequence length="77" mass="8773">MLLLRQLKLPLLPLRGCAGELGLLSQAHWGCVITETHHTAYSSKDLIYKWYKEAETRADNNEKKFRPAESSKCKDGL</sequence>
<keyword evidence="2" id="KW-1185">Reference proteome</keyword>
<organism evidence="1 2">
    <name type="scientific">Pleuronectes platessa</name>
    <name type="common">European plaice</name>
    <dbReference type="NCBI Taxonomy" id="8262"/>
    <lineage>
        <taxon>Eukaryota</taxon>
        <taxon>Metazoa</taxon>
        <taxon>Chordata</taxon>
        <taxon>Craniata</taxon>
        <taxon>Vertebrata</taxon>
        <taxon>Euteleostomi</taxon>
        <taxon>Actinopterygii</taxon>
        <taxon>Neopterygii</taxon>
        <taxon>Teleostei</taxon>
        <taxon>Neoteleostei</taxon>
        <taxon>Acanthomorphata</taxon>
        <taxon>Carangaria</taxon>
        <taxon>Pleuronectiformes</taxon>
        <taxon>Pleuronectoidei</taxon>
        <taxon>Pleuronectidae</taxon>
        <taxon>Pleuronectes</taxon>
    </lineage>
</organism>
<evidence type="ECO:0000313" key="1">
    <source>
        <dbReference type="EMBL" id="CAB1414712.1"/>
    </source>
</evidence>
<gene>
    <name evidence="1" type="ORF">PLEPLA_LOCUS2421</name>
</gene>